<feature type="region of interest" description="Disordered" evidence="1">
    <location>
        <begin position="1"/>
        <end position="114"/>
    </location>
</feature>
<feature type="compositionally biased region" description="Low complexity" evidence="1">
    <location>
        <begin position="263"/>
        <end position="281"/>
    </location>
</feature>
<dbReference type="OrthoDB" id="3790379at2759"/>
<proteinExistence type="predicted"/>
<dbReference type="EMBL" id="ML977024">
    <property type="protein sequence ID" value="KAF1950631.1"/>
    <property type="molecule type" value="Genomic_DNA"/>
</dbReference>
<feature type="compositionally biased region" description="Polar residues" evidence="1">
    <location>
        <begin position="1"/>
        <end position="19"/>
    </location>
</feature>
<feature type="compositionally biased region" description="Polar residues" evidence="1">
    <location>
        <begin position="224"/>
        <end position="240"/>
    </location>
</feature>
<feature type="compositionally biased region" description="Polar residues" evidence="1">
    <location>
        <begin position="282"/>
        <end position="297"/>
    </location>
</feature>
<keyword evidence="3" id="KW-1185">Reference proteome</keyword>
<feature type="region of interest" description="Disordered" evidence="1">
    <location>
        <begin position="465"/>
        <end position="507"/>
    </location>
</feature>
<dbReference type="Proteomes" id="UP000800035">
    <property type="component" value="Unassembled WGS sequence"/>
</dbReference>
<feature type="region of interest" description="Disordered" evidence="1">
    <location>
        <begin position="316"/>
        <end position="345"/>
    </location>
</feature>
<reference evidence="2" key="1">
    <citation type="journal article" date="2020" name="Stud. Mycol.">
        <title>101 Dothideomycetes genomes: a test case for predicting lifestyles and emergence of pathogens.</title>
        <authorList>
            <person name="Haridas S."/>
            <person name="Albert R."/>
            <person name="Binder M."/>
            <person name="Bloem J."/>
            <person name="Labutti K."/>
            <person name="Salamov A."/>
            <person name="Andreopoulos B."/>
            <person name="Baker S."/>
            <person name="Barry K."/>
            <person name="Bills G."/>
            <person name="Bluhm B."/>
            <person name="Cannon C."/>
            <person name="Castanera R."/>
            <person name="Culley D."/>
            <person name="Daum C."/>
            <person name="Ezra D."/>
            <person name="Gonzalez J."/>
            <person name="Henrissat B."/>
            <person name="Kuo A."/>
            <person name="Liang C."/>
            <person name="Lipzen A."/>
            <person name="Lutzoni F."/>
            <person name="Magnuson J."/>
            <person name="Mondo S."/>
            <person name="Nolan M."/>
            <person name="Ohm R."/>
            <person name="Pangilinan J."/>
            <person name="Park H.-J."/>
            <person name="Ramirez L."/>
            <person name="Alfaro M."/>
            <person name="Sun H."/>
            <person name="Tritt A."/>
            <person name="Yoshinaga Y."/>
            <person name="Zwiers L.-H."/>
            <person name="Turgeon B."/>
            <person name="Goodwin S."/>
            <person name="Spatafora J."/>
            <person name="Crous P."/>
            <person name="Grigoriev I."/>
        </authorList>
    </citation>
    <scope>NUCLEOTIDE SEQUENCE</scope>
    <source>
        <strain evidence="2">CBS 675.92</strain>
    </source>
</reference>
<feature type="compositionally biased region" description="Low complexity" evidence="1">
    <location>
        <begin position="80"/>
        <end position="111"/>
    </location>
</feature>
<feature type="compositionally biased region" description="Low complexity" evidence="1">
    <location>
        <begin position="57"/>
        <end position="73"/>
    </location>
</feature>
<evidence type="ECO:0000256" key="1">
    <source>
        <dbReference type="SAM" id="MobiDB-lite"/>
    </source>
</evidence>
<name>A0A6A5TDE5_9PLEO</name>
<accession>A0A6A5TDE5</accession>
<organism evidence="2 3">
    <name type="scientific">Byssothecium circinans</name>
    <dbReference type="NCBI Taxonomy" id="147558"/>
    <lineage>
        <taxon>Eukaryota</taxon>
        <taxon>Fungi</taxon>
        <taxon>Dikarya</taxon>
        <taxon>Ascomycota</taxon>
        <taxon>Pezizomycotina</taxon>
        <taxon>Dothideomycetes</taxon>
        <taxon>Pleosporomycetidae</taxon>
        <taxon>Pleosporales</taxon>
        <taxon>Massarineae</taxon>
        <taxon>Massarinaceae</taxon>
        <taxon>Byssothecium</taxon>
    </lineage>
</organism>
<evidence type="ECO:0000313" key="3">
    <source>
        <dbReference type="Proteomes" id="UP000800035"/>
    </source>
</evidence>
<evidence type="ECO:0000313" key="2">
    <source>
        <dbReference type="EMBL" id="KAF1950631.1"/>
    </source>
</evidence>
<feature type="region of interest" description="Disordered" evidence="1">
    <location>
        <begin position="212"/>
        <end position="298"/>
    </location>
</feature>
<protein>
    <submittedName>
        <fullName evidence="2">Uncharacterized protein</fullName>
    </submittedName>
</protein>
<sequence length="762" mass="82914">MSTSTKQPLNTMSASSQNRAMVPAAKPASPTKIPTRSTSPLKKEVRLISLAQQPSHSMTKSTTPCSSPSKASTNTKHGSSRASTRQSTRPSTRPSTPTMIEFKSSSGHSSSPAKRETLLLSSATLLPVVPTTPLKFQLHEVDGAIDKNGRFTPGTPAKGDADLREVDIVQMEDCALQSMTPEPQKMLSDKEEAMATTPQTAVKMIARKIDGLAKEASPTKRTTKLPTATPQSEVPATSSPVKRPRTFVRTSTAIPLSSSDLPASTKAHSAASSSASSAQTSLVLTSRSTSGSDTPTRSIFLPANLYAKTMALAKVDMKPRRRAPKAPSTEAPANKPATDIETPMKSRVPIPSSIKRIPSATILPARRTASRDFPLSYAFATPRAKTMADLTRCSTPKTSTTINTNLYRPVQHPRSPFVDKLETTINRSESQDDVKPGEDRIASAEHVAGMVREWKSKDKYKMGIDSPAYTPTSSPSHFASLPSPSSDDKDSHTPEGSPSKTVYSLRIPKTRMLAPKTPSPSKTMLSRIRSQKAGAVYTPSKKIASALDLAIDRHIEEEVKGGRESTPSGQKFVDLLEKRRASAEGDIQLAFVQLFEEIRLPNMQNTNSMFLKRSRAAERSGAPRYCPFAHHLADNTVEFIMDPPDEPMGAYDFDGDAIAMDIDEDPPLFSAGEARELFKPNMADIYHNNEDLRVPGFPDHLQLPALVQNFNHIGANQFLAGPWYEPAMNKSSSSDWICGKEILVAVYDSPYPLYAFSKQSLY</sequence>
<feature type="compositionally biased region" description="Polar residues" evidence="1">
    <location>
        <begin position="248"/>
        <end position="262"/>
    </location>
</feature>
<dbReference type="AlphaFoldDB" id="A0A6A5TDE5"/>
<gene>
    <name evidence="2" type="ORF">CC80DRAFT_598050</name>
</gene>